<proteinExistence type="predicted"/>
<organism evidence="1">
    <name type="scientific">marine sediment metagenome</name>
    <dbReference type="NCBI Taxonomy" id="412755"/>
    <lineage>
        <taxon>unclassified sequences</taxon>
        <taxon>metagenomes</taxon>
        <taxon>ecological metagenomes</taxon>
    </lineage>
</organism>
<accession>A0A0F9GBR7</accession>
<dbReference type="AlphaFoldDB" id="A0A0F9GBR7"/>
<name>A0A0F9GBR7_9ZZZZ</name>
<evidence type="ECO:0000313" key="1">
    <source>
        <dbReference type="EMBL" id="KKL96193.1"/>
    </source>
</evidence>
<reference evidence="1" key="1">
    <citation type="journal article" date="2015" name="Nature">
        <title>Complex archaea that bridge the gap between prokaryotes and eukaryotes.</title>
        <authorList>
            <person name="Spang A."/>
            <person name="Saw J.H."/>
            <person name="Jorgensen S.L."/>
            <person name="Zaremba-Niedzwiedzka K."/>
            <person name="Martijn J."/>
            <person name="Lind A.E."/>
            <person name="van Eijk R."/>
            <person name="Schleper C."/>
            <person name="Guy L."/>
            <person name="Ettema T.J."/>
        </authorList>
    </citation>
    <scope>NUCLEOTIDE SEQUENCE</scope>
</reference>
<protein>
    <submittedName>
        <fullName evidence="1">Uncharacterized protein</fullName>
    </submittedName>
</protein>
<sequence length="49" mass="5613">MKLTTNQTIKLRIHARHHSNKHLETMKAAMEKGKSFKEAHNMAVTKVGK</sequence>
<dbReference type="EMBL" id="LAZR01018496">
    <property type="protein sequence ID" value="KKL96193.1"/>
    <property type="molecule type" value="Genomic_DNA"/>
</dbReference>
<comment type="caution">
    <text evidence="1">The sequence shown here is derived from an EMBL/GenBank/DDBJ whole genome shotgun (WGS) entry which is preliminary data.</text>
</comment>
<gene>
    <name evidence="1" type="ORF">LCGC14_1846950</name>
</gene>